<dbReference type="CDD" id="cd17321">
    <property type="entry name" value="MFS_MMR_MDR_like"/>
    <property type="match status" value="1"/>
</dbReference>
<dbReference type="InterPro" id="IPR036259">
    <property type="entry name" value="MFS_trans_sf"/>
</dbReference>
<comment type="subcellular location">
    <subcellularLocation>
        <location evidence="1">Cell membrane</location>
        <topology evidence="1">Multi-pass membrane protein</topology>
    </subcellularLocation>
</comment>
<evidence type="ECO:0000256" key="1">
    <source>
        <dbReference type="ARBA" id="ARBA00004651"/>
    </source>
</evidence>
<keyword evidence="2" id="KW-0813">Transport</keyword>
<dbReference type="PROSITE" id="PS50850">
    <property type="entry name" value="MFS"/>
    <property type="match status" value="1"/>
</dbReference>
<dbReference type="RefSeq" id="WP_202953980.1">
    <property type="nucleotide sequence ID" value="NZ_JAPCID010000059.1"/>
</dbReference>
<dbReference type="Pfam" id="PF07690">
    <property type="entry name" value="MFS_1"/>
    <property type="match status" value="1"/>
</dbReference>
<proteinExistence type="predicted"/>
<feature type="transmembrane region" description="Helical" evidence="7">
    <location>
        <begin position="429"/>
        <end position="455"/>
    </location>
</feature>
<keyword evidence="5 7" id="KW-1133">Transmembrane helix</keyword>
<feature type="transmembrane region" description="Helical" evidence="7">
    <location>
        <begin position="229"/>
        <end position="248"/>
    </location>
</feature>
<dbReference type="PANTHER" id="PTHR42718">
    <property type="entry name" value="MAJOR FACILITATOR SUPERFAMILY MULTIDRUG TRANSPORTER MFSC"/>
    <property type="match status" value="1"/>
</dbReference>
<evidence type="ECO:0000256" key="2">
    <source>
        <dbReference type="ARBA" id="ARBA00022448"/>
    </source>
</evidence>
<feature type="transmembrane region" description="Helical" evidence="7">
    <location>
        <begin position="108"/>
        <end position="130"/>
    </location>
</feature>
<name>A0ABT4RSI0_9ACTN</name>
<feature type="transmembrane region" description="Helical" evidence="7">
    <location>
        <begin position="52"/>
        <end position="71"/>
    </location>
</feature>
<feature type="transmembrane region" description="Helical" evidence="7">
    <location>
        <begin position="269"/>
        <end position="289"/>
    </location>
</feature>
<feature type="transmembrane region" description="Helical" evidence="7">
    <location>
        <begin position="363"/>
        <end position="383"/>
    </location>
</feature>
<feature type="transmembrane region" description="Helical" evidence="7">
    <location>
        <begin position="142"/>
        <end position="164"/>
    </location>
</feature>
<reference evidence="9" key="1">
    <citation type="submission" date="2022-10" db="EMBL/GenBank/DDBJ databases">
        <title>The WGS of Solirubrobacter sp. CPCC 204708.</title>
        <authorList>
            <person name="Jiang Z."/>
        </authorList>
    </citation>
    <scope>NUCLEOTIDE SEQUENCE</scope>
    <source>
        <strain evidence="9">CPCC 204708</strain>
    </source>
</reference>
<evidence type="ECO:0000259" key="8">
    <source>
        <dbReference type="PROSITE" id="PS50850"/>
    </source>
</evidence>
<evidence type="ECO:0000256" key="5">
    <source>
        <dbReference type="ARBA" id="ARBA00022989"/>
    </source>
</evidence>
<keyword evidence="10" id="KW-1185">Reference proteome</keyword>
<evidence type="ECO:0000313" key="10">
    <source>
        <dbReference type="Proteomes" id="UP001147700"/>
    </source>
</evidence>
<feature type="transmembrane region" description="Helical" evidence="7">
    <location>
        <begin position="330"/>
        <end position="351"/>
    </location>
</feature>
<evidence type="ECO:0000256" key="6">
    <source>
        <dbReference type="ARBA" id="ARBA00023136"/>
    </source>
</evidence>
<dbReference type="PANTHER" id="PTHR42718:SF46">
    <property type="entry name" value="BLR6921 PROTEIN"/>
    <property type="match status" value="1"/>
</dbReference>
<dbReference type="SUPFAM" id="SSF103473">
    <property type="entry name" value="MFS general substrate transporter"/>
    <property type="match status" value="1"/>
</dbReference>
<protein>
    <submittedName>
        <fullName evidence="9">MFS transporter</fullName>
    </submittedName>
</protein>
<keyword evidence="4 7" id="KW-0812">Transmembrane</keyword>
<feature type="transmembrane region" description="Helical" evidence="7">
    <location>
        <begin position="395"/>
        <end position="417"/>
    </location>
</feature>
<keyword evidence="3" id="KW-1003">Cell membrane</keyword>
<dbReference type="InterPro" id="IPR020846">
    <property type="entry name" value="MFS_dom"/>
</dbReference>
<dbReference type="EMBL" id="JAPCID010000059">
    <property type="protein sequence ID" value="MDA0141552.1"/>
    <property type="molecule type" value="Genomic_DNA"/>
</dbReference>
<sequence>MKDRTRAVLTPENRWFALVVLCVGFLMIILDSTIVNVALPSIQTDLALSSDGLAWVINAYLIAFGGLLLLAGRVGDLIGRRQVFLAGLALFTFASLLCGFAAEAWQLIAARFLQGVGGALASAVILGMIVTMFPTPREQAKAIAVFSFVGSAGASLGLLLGGVLTQLLSWHWIFFVNVPIGVVAFVLARPLLAREPGLGLRAGADVPGAVLVTAALMLAVYTIVDAESWLLGGVAFALLALFVARQATAERPLLRLGLLKSRDVVGANVVQMVAVAGMLGMSFLAVLYLQRVLGYDAFTTGVSFLPISLAIGVLSLGFSARLIMRFGARLVLLPALALMAVGLFLLGQAGVDGQYWVDVLPALLLMGVGAGLVIPALMTLAMAGVAPQDSGLASGLINTTQQVGGAFGIAILASVAARESGGGEDPASLVAGYSAAFELAAALAAAALVMAVVVLRRRPAVAAEAAVEEPAVAVTV</sequence>
<accession>A0ABT4RSI0</accession>
<feature type="transmembrane region" description="Helical" evidence="7">
    <location>
        <begin position="15"/>
        <end position="40"/>
    </location>
</feature>
<evidence type="ECO:0000313" key="9">
    <source>
        <dbReference type="EMBL" id="MDA0141552.1"/>
    </source>
</evidence>
<evidence type="ECO:0000256" key="7">
    <source>
        <dbReference type="SAM" id="Phobius"/>
    </source>
</evidence>
<feature type="transmembrane region" description="Helical" evidence="7">
    <location>
        <begin position="301"/>
        <end position="323"/>
    </location>
</feature>
<evidence type="ECO:0000256" key="3">
    <source>
        <dbReference type="ARBA" id="ARBA00022475"/>
    </source>
</evidence>
<feature type="domain" description="Major facilitator superfamily (MFS) profile" evidence="8">
    <location>
        <begin position="17"/>
        <end position="459"/>
    </location>
</feature>
<gene>
    <name evidence="9" type="ORF">OJ962_28925</name>
</gene>
<dbReference type="Proteomes" id="UP001147700">
    <property type="component" value="Unassembled WGS sequence"/>
</dbReference>
<comment type="caution">
    <text evidence="9">The sequence shown here is derived from an EMBL/GenBank/DDBJ whole genome shotgun (WGS) entry which is preliminary data.</text>
</comment>
<feature type="transmembrane region" description="Helical" evidence="7">
    <location>
        <begin position="204"/>
        <end position="223"/>
    </location>
</feature>
<dbReference type="Gene3D" id="1.20.1720.10">
    <property type="entry name" value="Multidrug resistance protein D"/>
    <property type="match status" value="1"/>
</dbReference>
<dbReference type="Gene3D" id="1.20.1250.20">
    <property type="entry name" value="MFS general substrate transporter like domains"/>
    <property type="match status" value="1"/>
</dbReference>
<dbReference type="InterPro" id="IPR011701">
    <property type="entry name" value="MFS"/>
</dbReference>
<evidence type="ECO:0000256" key="4">
    <source>
        <dbReference type="ARBA" id="ARBA00022692"/>
    </source>
</evidence>
<feature type="transmembrane region" description="Helical" evidence="7">
    <location>
        <begin position="83"/>
        <end position="102"/>
    </location>
</feature>
<feature type="transmembrane region" description="Helical" evidence="7">
    <location>
        <begin position="170"/>
        <end position="192"/>
    </location>
</feature>
<keyword evidence="6 7" id="KW-0472">Membrane</keyword>
<organism evidence="9 10">
    <name type="scientific">Solirubrobacter deserti</name>
    <dbReference type="NCBI Taxonomy" id="2282478"/>
    <lineage>
        <taxon>Bacteria</taxon>
        <taxon>Bacillati</taxon>
        <taxon>Actinomycetota</taxon>
        <taxon>Thermoleophilia</taxon>
        <taxon>Solirubrobacterales</taxon>
        <taxon>Solirubrobacteraceae</taxon>
        <taxon>Solirubrobacter</taxon>
    </lineage>
</organism>